<accession>A0ABT6L9A0</accession>
<name>A0ABT6L9A0_9MYCO</name>
<sequence>MREPAELQRPALTPSVTCRPDNRRQVTTLYRADHPTHRKRVEVQLPHSPGRHYRSSRSSRF</sequence>
<gene>
    <name evidence="2" type="ORF">M2272_005604</name>
</gene>
<evidence type="ECO:0000256" key="1">
    <source>
        <dbReference type="SAM" id="MobiDB-lite"/>
    </source>
</evidence>
<feature type="compositionally biased region" description="Basic residues" evidence="1">
    <location>
        <begin position="49"/>
        <end position="61"/>
    </location>
</feature>
<feature type="region of interest" description="Disordered" evidence="1">
    <location>
        <begin position="1"/>
        <end position="61"/>
    </location>
</feature>
<comment type="caution">
    <text evidence="2">The sequence shown here is derived from an EMBL/GenBank/DDBJ whole genome shotgun (WGS) entry which is preliminary data.</text>
</comment>
<dbReference type="Proteomes" id="UP001160130">
    <property type="component" value="Unassembled WGS sequence"/>
</dbReference>
<proteinExistence type="predicted"/>
<dbReference type="EMBL" id="JARXVE010000013">
    <property type="protein sequence ID" value="MDH6198940.1"/>
    <property type="molecule type" value="Genomic_DNA"/>
</dbReference>
<evidence type="ECO:0000313" key="2">
    <source>
        <dbReference type="EMBL" id="MDH6198940.1"/>
    </source>
</evidence>
<keyword evidence="3" id="KW-1185">Reference proteome</keyword>
<reference evidence="2 3" key="1">
    <citation type="submission" date="2023-04" db="EMBL/GenBank/DDBJ databases">
        <title>Forest soil microbial communities from Buena Vista Peninsula, Colon Province, Panama.</title>
        <authorList>
            <person name="Bouskill N."/>
        </authorList>
    </citation>
    <scope>NUCLEOTIDE SEQUENCE [LARGE SCALE GENOMIC DNA]</scope>
    <source>
        <strain evidence="2 3">AC80</strain>
    </source>
</reference>
<protein>
    <submittedName>
        <fullName evidence="2">Uncharacterized protein</fullName>
    </submittedName>
</protein>
<organism evidence="2 3">
    <name type="scientific">Mycolicibacterium frederiksbergense</name>
    <dbReference type="NCBI Taxonomy" id="117567"/>
    <lineage>
        <taxon>Bacteria</taxon>
        <taxon>Bacillati</taxon>
        <taxon>Actinomycetota</taxon>
        <taxon>Actinomycetes</taxon>
        <taxon>Mycobacteriales</taxon>
        <taxon>Mycobacteriaceae</taxon>
        <taxon>Mycolicibacterium</taxon>
    </lineage>
</organism>
<evidence type="ECO:0000313" key="3">
    <source>
        <dbReference type="Proteomes" id="UP001160130"/>
    </source>
</evidence>
<dbReference type="RefSeq" id="WP_280835502.1">
    <property type="nucleotide sequence ID" value="NZ_JARXVE010000013.1"/>
</dbReference>